<dbReference type="GO" id="GO:0005634">
    <property type="term" value="C:nucleus"/>
    <property type="evidence" value="ECO:0007669"/>
    <property type="project" value="UniProtKB-SubCell"/>
</dbReference>
<comment type="subcellular location">
    <subcellularLocation>
        <location evidence="1">Nucleus</location>
    </subcellularLocation>
</comment>
<protein>
    <recommendedName>
        <fullName evidence="4">Zn(2)-C6 fungal-type domain-containing protein</fullName>
    </recommendedName>
</protein>
<dbReference type="Proteomes" id="UP000775872">
    <property type="component" value="Unassembled WGS sequence"/>
</dbReference>
<proteinExistence type="predicted"/>
<evidence type="ECO:0000313" key="5">
    <source>
        <dbReference type="EMBL" id="CAH0047755.1"/>
    </source>
</evidence>
<dbReference type="SUPFAM" id="SSF57701">
    <property type="entry name" value="Zn2/Cys6 DNA-binding domain"/>
    <property type="match status" value="1"/>
</dbReference>
<evidence type="ECO:0000256" key="3">
    <source>
        <dbReference type="SAM" id="MobiDB-lite"/>
    </source>
</evidence>
<reference evidence="5 6" key="2">
    <citation type="submission" date="2021-10" db="EMBL/GenBank/DDBJ databases">
        <authorList>
            <person name="Piombo E."/>
        </authorList>
    </citation>
    <scope>NUCLEOTIDE SEQUENCE [LARGE SCALE GENOMIC DNA]</scope>
</reference>
<comment type="caution">
    <text evidence="5">The sequence shown here is derived from an EMBL/GenBank/DDBJ whole genome shotgun (WGS) entry which is preliminary data.</text>
</comment>
<dbReference type="PROSITE" id="PS50048">
    <property type="entry name" value="ZN2_CY6_FUNGAL_2"/>
    <property type="match status" value="1"/>
</dbReference>
<dbReference type="GO" id="GO:0008270">
    <property type="term" value="F:zinc ion binding"/>
    <property type="evidence" value="ECO:0007669"/>
    <property type="project" value="InterPro"/>
</dbReference>
<evidence type="ECO:0000256" key="1">
    <source>
        <dbReference type="ARBA" id="ARBA00004123"/>
    </source>
</evidence>
<sequence length="581" mass="64287">MSRCWTCRRRRLKCDGEVPSCRKCLDNGVACLGYVKPLTWVDGVSVRGPMKNRTFGGQQTPAEAKYTSPEVDSRSLRHQQPSVACRVASSSDLLAQSDDGFACSGTDSSRSSPLGSPDAFSSSHLTSLRRRHNYSRNRYSPPPMIALTEPLFQDLDLASRFFIDYFSRRVCPLLVWRDTIDNKYRGIIPLITSSPAVASAILAVASCHFTHGIMGIPILSLRSETATAATLGGEVPVLLSNPADVHLSKSTLVNHYLRSKTNCLKHLAAALEDESKSQCHSTLVTIVLLTILEACESGAGSWTIHLEGAKRLLTDRARTQSQPWHIDSPGVVNDVSVFQTFGSSITRPGLLSSSFSTHIIQSMRHDNLGVSLVGCPSSIQSAVEFFSSQRRLDTGETEPPIDVMGLSESLRQIRGFDVDAWAAAVRLDNVDKDTLVDLQHIGTIWKLCAEIYASRIFANVTRDSAMPMPSVDDLVAEYPFPELEDVDLIKCVTWPTFIAGAACSKPEHREWALRAFERIWQVSLSANAKSAALVLMNLWKKQDMRNAQLSNELLVRMEIQQGEERDWLSELSSLEDAWLFL</sequence>
<reference evidence="6" key="1">
    <citation type="submission" date="2019-06" db="EMBL/GenBank/DDBJ databases">
        <authorList>
            <person name="Broberg M."/>
        </authorList>
    </citation>
    <scope>NUCLEOTIDE SEQUENCE [LARGE SCALE GENOMIC DNA]</scope>
</reference>
<keyword evidence="6" id="KW-1185">Reference proteome</keyword>
<feature type="region of interest" description="Disordered" evidence="3">
    <location>
        <begin position="104"/>
        <end position="127"/>
    </location>
</feature>
<dbReference type="Pfam" id="PF00172">
    <property type="entry name" value="Zn_clus"/>
    <property type="match status" value="1"/>
</dbReference>
<feature type="domain" description="Zn(2)-C6 fungal-type" evidence="4">
    <location>
        <begin position="3"/>
        <end position="31"/>
    </location>
</feature>
<name>A0A9P0EH40_9HYPO</name>
<evidence type="ECO:0000256" key="2">
    <source>
        <dbReference type="ARBA" id="ARBA00023242"/>
    </source>
</evidence>
<dbReference type="GO" id="GO:0000981">
    <property type="term" value="F:DNA-binding transcription factor activity, RNA polymerase II-specific"/>
    <property type="evidence" value="ECO:0007669"/>
    <property type="project" value="InterPro"/>
</dbReference>
<dbReference type="Pfam" id="PF11951">
    <property type="entry name" value="Fungal_trans_2"/>
    <property type="match status" value="1"/>
</dbReference>
<dbReference type="InterPro" id="IPR001138">
    <property type="entry name" value="Zn2Cys6_DnaBD"/>
</dbReference>
<dbReference type="PANTHER" id="PTHR37534">
    <property type="entry name" value="TRANSCRIPTIONAL ACTIVATOR PROTEIN UGA3"/>
    <property type="match status" value="1"/>
</dbReference>
<keyword evidence="2" id="KW-0539">Nucleus</keyword>
<dbReference type="PANTHER" id="PTHR37534:SF46">
    <property type="entry name" value="ZN(II)2CYS6 TRANSCRIPTION FACTOR (EUROFUNG)"/>
    <property type="match status" value="1"/>
</dbReference>
<evidence type="ECO:0000259" key="4">
    <source>
        <dbReference type="PROSITE" id="PS50048"/>
    </source>
</evidence>
<dbReference type="EMBL" id="CABFOC020000031">
    <property type="protein sequence ID" value="CAH0047755.1"/>
    <property type="molecule type" value="Genomic_DNA"/>
</dbReference>
<organism evidence="5 6">
    <name type="scientific">Clonostachys solani</name>
    <dbReference type="NCBI Taxonomy" id="160281"/>
    <lineage>
        <taxon>Eukaryota</taxon>
        <taxon>Fungi</taxon>
        <taxon>Dikarya</taxon>
        <taxon>Ascomycota</taxon>
        <taxon>Pezizomycotina</taxon>
        <taxon>Sordariomycetes</taxon>
        <taxon>Hypocreomycetidae</taxon>
        <taxon>Hypocreales</taxon>
        <taxon>Bionectriaceae</taxon>
        <taxon>Clonostachys</taxon>
    </lineage>
</organism>
<evidence type="ECO:0000313" key="6">
    <source>
        <dbReference type="Proteomes" id="UP000775872"/>
    </source>
</evidence>
<dbReference type="OrthoDB" id="5130013at2759"/>
<dbReference type="Gene3D" id="4.10.240.10">
    <property type="entry name" value="Zn(2)-C6 fungal-type DNA-binding domain"/>
    <property type="match status" value="1"/>
</dbReference>
<dbReference type="SMART" id="SM00066">
    <property type="entry name" value="GAL4"/>
    <property type="match status" value="1"/>
</dbReference>
<dbReference type="InterPro" id="IPR021858">
    <property type="entry name" value="Fun_TF"/>
</dbReference>
<dbReference type="InterPro" id="IPR036864">
    <property type="entry name" value="Zn2-C6_fun-type_DNA-bd_sf"/>
</dbReference>
<accession>A0A9P0EH40</accession>
<dbReference type="CDD" id="cd00067">
    <property type="entry name" value="GAL4"/>
    <property type="match status" value="1"/>
</dbReference>
<dbReference type="AlphaFoldDB" id="A0A9P0EH40"/>
<feature type="region of interest" description="Disordered" evidence="3">
    <location>
        <begin position="52"/>
        <end position="77"/>
    </location>
</feature>
<feature type="compositionally biased region" description="Polar residues" evidence="3">
    <location>
        <begin position="105"/>
        <end position="114"/>
    </location>
</feature>
<gene>
    <name evidence="5" type="ORF">CSOL1703_00013776</name>
</gene>